<sequence length="534" mass="59711">MSPVWTRRTLLRTFAAAPASSLLQFPAEAAAPSPAAPSPGAPVDPAYEIGAPLPPEAARDVPRRGRHARPPAAGAPSRVGEGDRITVQAVNTDVPFTFKRYDFEIRELSPGSRPYRLSTPMPVEGWGTVDEHGVRMVNLSGKLYDHPVNQAQYGINLLECYRLTNDVRYLDNAKCQAQRLIDRKVAYGGGWFYPYPFRYALHRVYDIYEPPWYSQMAQGQALSLFVRLYQVTGETAYQEAADRTFATFLVRPVAGKPWGVYVVNNLLWLEEYPNPKAVRGDRTYNGHIFSAWGLWDYWVLTKDERAKLLLQGALTTARDVHLEIRRPQWRSKYCLTHGKDAGTYHTTHITQHLLNHAITGDPAFARISDLYYSDFPVHGVSGQIRFEAGDHTGYKFDAQGRVVASKKIRLSRYSYAPSAERDKVLNQGGVWYNISAGALAGYRVKETPARVFQLGEYAALGYRIDRKGKVIAAPLKAYTIDSAGRMKAVTTTYKVGDMVTVDRRAYLNGVQHLRLASGDYAGRWVGAAAILLTT</sequence>
<feature type="chain" id="PRO_5007452592" description="D-glucuronyl C5-epimerase C-terminal domain-containing protein" evidence="2">
    <location>
        <begin position="30"/>
        <end position="534"/>
    </location>
</feature>
<dbReference type="InterPro" id="IPR008928">
    <property type="entry name" value="6-hairpin_glycosidase_sf"/>
</dbReference>
<feature type="region of interest" description="Disordered" evidence="1">
    <location>
        <begin position="53"/>
        <end position="82"/>
    </location>
</feature>
<dbReference type="Gene3D" id="1.50.10.20">
    <property type="match status" value="1"/>
</dbReference>
<dbReference type="InterPro" id="IPR006311">
    <property type="entry name" value="TAT_signal"/>
</dbReference>
<feature type="signal peptide" evidence="2">
    <location>
        <begin position="1"/>
        <end position="29"/>
    </location>
</feature>
<dbReference type="GO" id="GO:0015012">
    <property type="term" value="P:heparan sulfate proteoglycan biosynthetic process"/>
    <property type="evidence" value="ECO:0007669"/>
    <property type="project" value="InterPro"/>
</dbReference>
<evidence type="ECO:0000259" key="3">
    <source>
        <dbReference type="Pfam" id="PF06662"/>
    </source>
</evidence>
<dbReference type="GO" id="GO:0047464">
    <property type="term" value="F:heparosan-N-sulfate-glucuronate 5-epimerase activity"/>
    <property type="evidence" value="ECO:0007669"/>
    <property type="project" value="InterPro"/>
</dbReference>
<dbReference type="SUPFAM" id="SSF48208">
    <property type="entry name" value="Six-hairpin glycosidases"/>
    <property type="match status" value="1"/>
</dbReference>
<gene>
    <name evidence="4" type="ORF">TH66_21115</name>
</gene>
<dbReference type="EMBL" id="JYIJ01000019">
    <property type="protein sequence ID" value="KWW97897.1"/>
    <property type="molecule type" value="Genomic_DNA"/>
</dbReference>
<evidence type="ECO:0000256" key="2">
    <source>
        <dbReference type="SAM" id="SignalP"/>
    </source>
</evidence>
<dbReference type="PANTHER" id="PTHR13174:SF3">
    <property type="entry name" value="D-GLUCURONYL C5-EPIMERASE"/>
    <property type="match status" value="1"/>
</dbReference>
<dbReference type="InterPro" id="IPR039721">
    <property type="entry name" value="C5-epimerase"/>
</dbReference>
<dbReference type="GO" id="GO:0005975">
    <property type="term" value="P:carbohydrate metabolic process"/>
    <property type="evidence" value="ECO:0007669"/>
    <property type="project" value="InterPro"/>
</dbReference>
<accession>A0A132MJ54</accession>
<keyword evidence="2" id="KW-0732">Signal</keyword>
<dbReference type="Proteomes" id="UP000070659">
    <property type="component" value="Unassembled WGS sequence"/>
</dbReference>
<evidence type="ECO:0000313" key="4">
    <source>
        <dbReference type="EMBL" id="KWW97897.1"/>
    </source>
</evidence>
<dbReference type="PROSITE" id="PS51318">
    <property type="entry name" value="TAT"/>
    <property type="match status" value="1"/>
</dbReference>
<proteinExistence type="predicted"/>
<name>A0A132MJ54_9ACTN</name>
<dbReference type="AlphaFoldDB" id="A0A132MJ54"/>
<dbReference type="Pfam" id="PF06662">
    <property type="entry name" value="C5-epim_C"/>
    <property type="match status" value="1"/>
</dbReference>
<evidence type="ECO:0000313" key="5">
    <source>
        <dbReference type="Proteomes" id="UP000070659"/>
    </source>
</evidence>
<evidence type="ECO:0000256" key="1">
    <source>
        <dbReference type="SAM" id="MobiDB-lite"/>
    </source>
</evidence>
<feature type="domain" description="D-glucuronyl C5-epimerase C-terminal" evidence="3">
    <location>
        <begin position="193"/>
        <end position="369"/>
    </location>
</feature>
<dbReference type="PATRIC" id="fig|1469144.8.peg.848"/>
<reference evidence="4 5" key="1">
    <citation type="submission" date="2015-02" db="EMBL/GenBank/DDBJ databases">
        <title>Physiological reanalysis, assessment of diazotrophy, and genome sequences of multiple isolates of Streptomyces thermoautotrophicus.</title>
        <authorList>
            <person name="MacKellar D.C."/>
            <person name="Lieber L."/>
            <person name="Norman J."/>
            <person name="Bolger A."/>
            <person name="Tobin C."/>
            <person name="Murray J.W."/>
            <person name="Prell J."/>
        </authorList>
    </citation>
    <scope>NUCLEOTIDE SEQUENCE [LARGE SCALE GENOMIC DNA]</scope>
    <source>
        <strain evidence="4 5">UBT1</strain>
    </source>
</reference>
<protein>
    <recommendedName>
        <fullName evidence="3">D-glucuronyl C5-epimerase C-terminal domain-containing protein</fullName>
    </recommendedName>
</protein>
<dbReference type="InterPro" id="IPR010598">
    <property type="entry name" value="C5-epim_C"/>
</dbReference>
<comment type="caution">
    <text evidence="4">The sequence shown here is derived from an EMBL/GenBank/DDBJ whole genome shotgun (WGS) entry which is preliminary data.</text>
</comment>
<dbReference type="PANTHER" id="PTHR13174">
    <property type="entry name" value="D-GLUCURONYL C5-EPIMERASE"/>
    <property type="match status" value="1"/>
</dbReference>
<organism evidence="4 5">
    <name type="scientific">Carbonactinospora thermoautotrophica</name>
    <dbReference type="NCBI Taxonomy" id="1469144"/>
    <lineage>
        <taxon>Bacteria</taxon>
        <taxon>Bacillati</taxon>
        <taxon>Actinomycetota</taxon>
        <taxon>Actinomycetes</taxon>
        <taxon>Kitasatosporales</taxon>
        <taxon>Carbonactinosporaceae</taxon>
        <taxon>Carbonactinospora</taxon>
    </lineage>
</organism>